<feature type="compositionally biased region" description="Basic residues" evidence="15">
    <location>
        <begin position="453"/>
        <end position="464"/>
    </location>
</feature>
<evidence type="ECO:0000256" key="9">
    <source>
        <dbReference type="ARBA" id="ARBA00022763"/>
    </source>
</evidence>
<reference evidence="18" key="1">
    <citation type="submission" date="2016-10" db="EMBL/GenBank/DDBJ databases">
        <authorList>
            <person name="Varghese N."/>
            <person name="Submissions S."/>
        </authorList>
    </citation>
    <scope>NUCLEOTIDE SEQUENCE [LARGE SCALE GENOMIC DNA]</scope>
    <source>
        <strain evidence="18">BL47</strain>
    </source>
</reference>
<keyword evidence="11" id="KW-0408">Iron</keyword>
<dbReference type="STRING" id="582672.SAMN05216360_10238"/>
<dbReference type="Gene3D" id="1.10.1670.10">
    <property type="entry name" value="Helix-hairpin-Helix base-excision DNA repair enzymes (C-terminal)"/>
    <property type="match status" value="1"/>
</dbReference>
<dbReference type="PROSITE" id="PS00764">
    <property type="entry name" value="ENDONUCLEASE_III_1"/>
    <property type="match status" value="1"/>
</dbReference>
<dbReference type="Proteomes" id="UP000198704">
    <property type="component" value="Unassembled WGS sequence"/>
</dbReference>
<evidence type="ECO:0000256" key="10">
    <source>
        <dbReference type="ARBA" id="ARBA00022801"/>
    </source>
</evidence>
<evidence type="ECO:0000256" key="5">
    <source>
        <dbReference type="ARBA" id="ARBA00012045"/>
    </source>
</evidence>
<keyword evidence="8" id="KW-0479">Metal-binding</keyword>
<evidence type="ECO:0000256" key="12">
    <source>
        <dbReference type="ARBA" id="ARBA00023014"/>
    </source>
</evidence>
<feature type="compositionally biased region" description="Pro residues" evidence="15">
    <location>
        <begin position="421"/>
        <end position="432"/>
    </location>
</feature>
<evidence type="ECO:0000256" key="13">
    <source>
        <dbReference type="ARBA" id="ARBA00023204"/>
    </source>
</evidence>
<comment type="catalytic activity">
    <reaction evidence="1">
        <text>Hydrolyzes free adenine bases from 7,8-dihydro-8-oxoguanine:adenine mismatched double-stranded DNA, leaving an apurinic site.</text>
        <dbReference type="EC" id="3.2.2.31"/>
    </reaction>
</comment>
<dbReference type="CDD" id="cd00056">
    <property type="entry name" value="ENDO3c"/>
    <property type="match status" value="1"/>
</dbReference>
<dbReference type="InterPro" id="IPR003265">
    <property type="entry name" value="HhH-GPD_domain"/>
</dbReference>
<proteinExistence type="inferred from homology"/>
<evidence type="ECO:0000256" key="6">
    <source>
        <dbReference type="ARBA" id="ARBA00022023"/>
    </source>
</evidence>
<feature type="domain" description="HhH-GPD" evidence="16">
    <location>
        <begin position="69"/>
        <end position="217"/>
    </location>
</feature>
<dbReference type="GO" id="GO:0035485">
    <property type="term" value="F:adenine/guanine mispair binding"/>
    <property type="evidence" value="ECO:0007669"/>
    <property type="project" value="TreeGrafter"/>
</dbReference>
<gene>
    <name evidence="17" type="ORF">SAMN05216360_10238</name>
</gene>
<name>A0A1G9T227_9HYPH</name>
<dbReference type="PANTHER" id="PTHR42944">
    <property type="entry name" value="ADENINE DNA GLYCOSYLASE"/>
    <property type="match status" value="1"/>
</dbReference>
<dbReference type="InterPro" id="IPR023170">
    <property type="entry name" value="HhH_base_excis_C"/>
</dbReference>
<dbReference type="Gene3D" id="1.10.340.30">
    <property type="entry name" value="Hypothetical protein, domain 2"/>
    <property type="match status" value="1"/>
</dbReference>
<evidence type="ECO:0000256" key="1">
    <source>
        <dbReference type="ARBA" id="ARBA00000843"/>
    </source>
</evidence>
<dbReference type="InterPro" id="IPR044298">
    <property type="entry name" value="MIG/MutY"/>
</dbReference>
<dbReference type="EC" id="3.2.2.31" evidence="5"/>
<dbReference type="Pfam" id="PF00730">
    <property type="entry name" value="HhH-GPD"/>
    <property type="match status" value="1"/>
</dbReference>
<evidence type="ECO:0000256" key="15">
    <source>
        <dbReference type="SAM" id="MobiDB-lite"/>
    </source>
</evidence>
<dbReference type="GO" id="GO:0006284">
    <property type="term" value="P:base-excision repair"/>
    <property type="evidence" value="ECO:0007669"/>
    <property type="project" value="InterPro"/>
</dbReference>
<dbReference type="GO" id="GO:0034039">
    <property type="term" value="F:8-oxo-7,8-dihydroguanine DNA N-glycosylase activity"/>
    <property type="evidence" value="ECO:0007669"/>
    <property type="project" value="TreeGrafter"/>
</dbReference>
<feature type="compositionally biased region" description="Acidic residues" evidence="15">
    <location>
        <begin position="433"/>
        <end position="442"/>
    </location>
</feature>
<evidence type="ECO:0000256" key="11">
    <source>
        <dbReference type="ARBA" id="ARBA00023004"/>
    </source>
</evidence>
<feature type="compositionally biased region" description="Basic and acidic residues" evidence="15">
    <location>
        <begin position="374"/>
        <end position="383"/>
    </location>
</feature>
<keyword evidence="14" id="KW-0326">Glycosidase</keyword>
<keyword evidence="7" id="KW-0004">4Fe-4S</keyword>
<keyword evidence="13" id="KW-0234">DNA repair</keyword>
<dbReference type="GO" id="GO:0000701">
    <property type="term" value="F:purine-specific mismatch base pair DNA N-glycosylase activity"/>
    <property type="evidence" value="ECO:0007669"/>
    <property type="project" value="UniProtKB-EC"/>
</dbReference>
<dbReference type="EMBL" id="FNHS01000002">
    <property type="protein sequence ID" value="SDM41784.1"/>
    <property type="molecule type" value="Genomic_DNA"/>
</dbReference>
<dbReference type="AlphaFoldDB" id="A0A1G9T227"/>
<dbReference type="InterPro" id="IPR011257">
    <property type="entry name" value="DNA_glycosylase"/>
</dbReference>
<protein>
    <recommendedName>
        <fullName evidence="6">Adenine DNA glycosylase</fullName>
        <ecNumber evidence="5">3.2.2.31</ecNumber>
    </recommendedName>
</protein>
<comment type="cofactor">
    <cofactor evidence="2">
        <name>[4Fe-4S] cluster</name>
        <dbReference type="ChEBI" id="CHEBI:49883"/>
    </cofactor>
</comment>
<keyword evidence="10" id="KW-0378">Hydrolase</keyword>
<feature type="region of interest" description="Disordered" evidence="15">
    <location>
        <begin position="372"/>
        <end position="464"/>
    </location>
</feature>
<dbReference type="NCBIfam" id="TIGR01084">
    <property type="entry name" value="mutY"/>
    <property type="match status" value="1"/>
</dbReference>
<dbReference type="PANTHER" id="PTHR42944:SF1">
    <property type="entry name" value="ADENINE DNA GLYCOSYLASE"/>
    <property type="match status" value="1"/>
</dbReference>
<dbReference type="CDD" id="cd03431">
    <property type="entry name" value="NUDIX_DNA_Glycosylase_C-MutY"/>
    <property type="match status" value="1"/>
</dbReference>
<dbReference type="InterPro" id="IPR004036">
    <property type="entry name" value="Endonuclease-III-like_CS2"/>
</dbReference>
<evidence type="ECO:0000256" key="2">
    <source>
        <dbReference type="ARBA" id="ARBA00001966"/>
    </source>
</evidence>
<dbReference type="GO" id="GO:0051539">
    <property type="term" value="F:4 iron, 4 sulfur cluster binding"/>
    <property type="evidence" value="ECO:0007669"/>
    <property type="project" value="UniProtKB-KW"/>
</dbReference>
<dbReference type="InterPro" id="IPR005760">
    <property type="entry name" value="A/G_AdeGlyc_MutY"/>
</dbReference>
<dbReference type="GO" id="GO:0032357">
    <property type="term" value="F:oxidized purine DNA binding"/>
    <property type="evidence" value="ECO:0007669"/>
    <property type="project" value="TreeGrafter"/>
</dbReference>
<sequence length="464" mass="50462">MIATGLRLCSADPVDPIMPPRTVTDHPAGPEPRADDLLAWYDRHRRVLPWRALAGEVPDPYRVWLSEVMLQQTTIAAVKPYFERFLTRFPDIFALAEAPEEAVMATWAGLGYYSRARNLHACAKAVAAAGGRFPDTAEGLRKLPGIGAYTAGAIAAIAFDRAEAAVDGNVERVLSRAYAVEAPLPGSRPEIRRLTQALVPDERPGDFAQALMDLGATICTPKRPACALCPWMLPCRARALGTQEAFPRKIKVAKGALHRGAAFVAIRSGDEAVLLRTREPEGLLGNMAEPPGSAWEPDYDVAGALLDAPLDARWKRLPGLVRHGFTHFPLELTVFAARVALSTPAPAGMRFTPRSALDEEPLPGLMRKVLAHAFDPKPEPEKKPRGRPKKEPPSMPLLAAMEAPVSMPDPEPRPRIRAVPKPQPKPAPMPPPDVDDLLEGEVELSTAPVRARSSARRPGSVRKR</sequence>
<evidence type="ECO:0000256" key="4">
    <source>
        <dbReference type="ARBA" id="ARBA00008343"/>
    </source>
</evidence>
<dbReference type="InterPro" id="IPR000445">
    <property type="entry name" value="HhH_motif"/>
</dbReference>
<dbReference type="Pfam" id="PF00633">
    <property type="entry name" value="HHH"/>
    <property type="match status" value="1"/>
</dbReference>
<dbReference type="InterPro" id="IPR015797">
    <property type="entry name" value="NUDIX_hydrolase-like_dom_sf"/>
</dbReference>
<dbReference type="GO" id="GO:0046872">
    <property type="term" value="F:metal ion binding"/>
    <property type="evidence" value="ECO:0007669"/>
    <property type="project" value="UniProtKB-KW"/>
</dbReference>
<organism evidence="17 18">
    <name type="scientific">Methylobacterium phyllostachyos</name>
    <dbReference type="NCBI Taxonomy" id="582672"/>
    <lineage>
        <taxon>Bacteria</taxon>
        <taxon>Pseudomonadati</taxon>
        <taxon>Pseudomonadota</taxon>
        <taxon>Alphaproteobacteria</taxon>
        <taxon>Hyphomicrobiales</taxon>
        <taxon>Methylobacteriaceae</taxon>
        <taxon>Methylobacterium</taxon>
    </lineage>
</organism>
<keyword evidence="9" id="KW-0227">DNA damage</keyword>
<keyword evidence="18" id="KW-1185">Reference proteome</keyword>
<dbReference type="Gene3D" id="3.90.79.10">
    <property type="entry name" value="Nucleoside Triphosphate Pyrophosphohydrolase"/>
    <property type="match status" value="1"/>
</dbReference>
<evidence type="ECO:0000256" key="8">
    <source>
        <dbReference type="ARBA" id="ARBA00022723"/>
    </source>
</evidence>
<evidence type="ECO:0000256" key="14">
    <source>
        <dbReference type="ARBA" id="ARBA00023295"/>
    </source>
</evidence>
<dbReference type="Pfam" id="PF14815">
    <property type="entry name" value="NUDIX_4"/>
    <property type="match status" value="1"/>
</dbReference>
<dbReference type="SUPFAM" id="SSF48150">
    <property type="entry name" value="DNA-glycosylase"/>
    <property type="match status" value="1"/>
</dbReference>
<dbReference type="SMART" id="SM00478">
    <property type="entry name" value="ENDO3c"/>
    <property type="match status" value="1"/>
</dbReference>
<evidence type="ECO:0000256" key="3">
    <source>
        <dbReference type="ARBA" id="ARBA00002933"/>
    </source>
</evidence>
<dbReference type="SUPFAM" id="SSF55811">
    <property type="entry name" value="Nudix"/>
    <property type="match status" value="1"/>
</dbReference>
<dbReference type="InterPro" id="IPR004035">
    <property type="entry name" value="Endouclease-III_FeS-bd_BS"/>
</dbReference>
<comment type="function">
    <text evidence="3">Adenine glycosylase active on G-A mispairs. MutY also corrects error-prone DNA synthesis past GO lesions which are due to the oxidatively damaged form of guanine: 7,8-dihydro-8-oxoguanine (8-oxo-dGTP).</text>
</comment>
<evidence type="ECO:0000256" key="7">
    <source>
        <dbReference type="ARBA" id="ARBA00022485"/>
    </source>
</evidence>
<evidence type="ECO:0000313" key="18">
    <source>
        <dbReference type="Proteomes" id="UP000198704"/>
    </source>
</evidence>
<accession>A0A1G9T227</accession>
<dbReference type="PROSITE" id="PS01155">
    <property type="entry name" value="ENDONUCLEASE_III_2"/>
    <property type="match status" value="1"/>
</dbReference>
<dbReference type="GO" id="GO:0006298">
    <property type="term" value="P:mismatch repair"/>
    <property type="evidence" value="ECO:0007669"/>
    <property type="project" value="TreeGrafter"/>
</dbReference>
<comment type="similarity">
    <text evidence="4">Belongs to the Nth/MutY family.</text>
</comment>
<evidence type="ECO:0000313" key="17">
    <source>
        <dbReference type="EMBL" id="SDM41784.1"/>
    </source>
</evidence>
<dbReference type="InterPro" id="IPR029119">
    <property type="entry name" value="MutY_C"/>
</dbReference>
<evidence type="ECO:0000259" key="16">
    <source>
        <dbReference type="SMART" id="SM00478"/>
    </source>
</evidence>
<keyword evidence="12" id="KW-0411">Iron-sulfur</keyword>
<dbReference type="FunFam" id="1.10.340.30:FF:000002">
    <property type="entry name" value="Adenine DNA glycosylase"/>
    <property type="match status" value="1"/>
</dbReference>